<keyword evidence="9" id="KW-0995">Kinetochore</keyword>
<comment type="subcellular location">
    <subcellularLocation>
        <location evidence="2">Chromosome</location>
        <location evidence="2">Centromere</location>
        <location evidence="2">Kinetochore</location>
    </subcellularLocation>
    <subcellularLocation>
        <location evidence="1">Cytoplasm</location>
        <location evidence="1">Cytoskeleton</location>
        <location evidence="1">Spindle</location>
    </subcellularLocation>
</comment>
<evidence type="ECO:0000256" key="2">
    <source>
        <dbReference type="ARBA" id="ARBA00004629"/>
    </source>
</evidence>
<keyword evidence="12" id="KW-0137">Centromere</keyword>
<keyword evidence="8" id="KW-0498">Mitosis</keyword>
<dbReference type="InterPro" id="IPR033341">
    <property type="entry name" value="SKA3"/>
</dbReference>
<organism evidence="14 16">
    <name type="scientific">Erinaceus europaeus</name>
    <name type="common">Western European hedgehog</name>
    <dbReference type="NCBI Taxonomy" id="9365"/>
    <lineage>
        <taxon>Eukaryota</taxon>
        <taxon>Metazoa</taxon>
        <taxon>Chordata</taxon>
        <taxon>Craniata</taxon>
        <taxon>Vertebrata</taxon>
        <taxon>Euteleostomi</taxon>
        <taxon>Mammalia</taxon>
        <taxon>Eutheria</taxon>
        <taxon>Laurasiatheria</taxon>
        <taxon>Eulipotyphla</taxon>
        <taxon>Erinaceidae</taxon>
        <taxon>Erinaceinae</taxon>
        <taxon>Erinaceus</taxon>
    </lineage>
</organism>
<gene>
    <name evidence="15 16" type="primary">SKA3</name>
</gene>
<evidence type="ECO:0000256" key="8">
    <source>
        <dbReference type="ARBA" id="ARBA00022776"/>
    </source>
</evidence>
<evidence type="ECO:0000256" key="3">
    <source>
        <dbReference type="ARBA" id="ARBA00007716"/>
    </source>
</evidence>
<dbReference type="GeneID" id="103119213"/>
<dbReference type="RefSeq" id="XP_060050708.1">
    <property type="nucleotide sequence ID" value="XM_060194725.1"/>
</dbReference>
<accession>A0ABM3XPG0</accession>
<evidence type="ECO:0000256" key="10">
    <source>
        <dbReference type="ARBA" id="ARBA00023212"/>
    </source>
</evidence>
<dbReference type="Proteomes" id="UP001652624">
    <property type="component" value="Chromosome 7"/>
</dbReference>
<evidence type="ECO:0000313" key="15">
    <source>
        <dbReference type="RefSeq" id="XP_060050707.1"/>
    </source>
</evidence>
<evidence type="ECO:0000256" key="5">
    <source>
        <dbReference type="ARBA" id="ARBA00022490"/>
    </source>
</evidence>
<dbReference type="PANTHER" id="PTHR48118:SF1">
    <property type="entry name" value="SPINDLE AND KINETOCHORE-ASSOCIATED PROTEIN 3"/>
    <property type="match status" value="1"/>
</dbReference>
<keyword evidence="6" id="KW-0132">Cell division</keyword>
<keyword evidence="10" id="KW-0206">Cytoskeleton</keyword>
<evidence type="ECO:0000256" key="4">
    <source>
        <dbReference type="ARBA" id="ARBA00022454"/>
    </source>
</evidence>
<keyword evidence="4" id="KW-0158">Chromosome</keyword>
<dbReference type="PANTHER" id="PTHR48118">
    <property type="entry name" value="SPINDLE AND KINETOCHORE-ASSOCIATED PROTEIN 3"/>
    <property type="match status" value="1"/>
</dbReference>
<feature type="region of interest" description="Disordered" evidence="13">
    <location>
        <begin position="107"/>
        <end position="128"/>
    </location>
</feature>
<proteinExistence type="inferred from homology"/>
<evidence type="ECO:0000256" key="6">
    <source>
        <dbReference type="ARBA" id="ARBA00022618"/>
    </source>
</evidence>
<dbReference type="Gene3D" id="6.10.250.1400">
    <property type="match status" value="1"/>
</dbReference>
<comment type="similarity">
    <text evidence="3">Belongs to the SKA3 family.</text>
</comment>
<feature type="compositionally biased region" description="Basic and acidic residues" evidence="13">
    <location>
        <begin position="119"/>
        <end position="128"/>
    </location>
</feature>
<keyword evidence="11" id="KW-0131">Cell cycle</keyword>
<evidence type="ECO:0000256" key="11">
    <source>
        <dbReference type="ARBA" id="ARBA00023306"/>
    </source>
</evidence>
<sequence length="416" mass="46429">MDPIRSFCGKLRSLAVTLDKETARLQRALEGEEDDFEDNPLRTLNDLCFEVQTLKDDVSVLVDKACVTSRENSGFMKAAKVLMEKNSTDITKIKEFFQKYGYNPRAKGNSAPVSEQEVTDSKPECAEHEASQVSELKAESLDSAVPSNAVSENFPRSPQLADFGLERYMISQVLPSPPQAVNNQMEEPEILNPSCSALITAPKTPKYTLRMDDFECVTPKIEHFGISEYTMNICLNNDYTVELKNLKIKSDENIETEPVINGNSIASPGLVTQQMEKNDAEYLNSPVAPTFCTPDLKIPSTKNDTALVSTNYLPPETNCSTNDLKLRDFTSLALNSDKCFQNLEAPSLKMASYEDLLRTPTPPTITTIPEDVLQMLARYNSNLATPEVVKAVPPSPSQEFTKYRKWSSHHIGKENY</sequence>
<keyword evidence="7" id="KW-0493">Microtubule</keyword>
<name>A0ABM3XPG0_ERIEU</name>
<evidence type="ECO:0000256" key="7">
    <source>
        <dbReference type="ARBA" id="ARBA00022701"/>
    </source>
</evidence>
<protein>
    <submittedName>
        <fullName evidence="15 16">Spindle and kinetochore-associated protein 3 isoform X1</fullName>
    </submittedName>
</protein>
<reference evidence="15 16" key="1">
    <citation type="submission" date="2025-05" db="UniProtKB">
        <authorList>
            <consortium name="RefSeq"/>
        </authorList>
    </citation>
    <scope>IDENTIFICATION</scope>
</reference>
<dbReference type="RefSeq" id="XP_060050707.1">
    <property type="nucleotide sequence ID" value="XM_060194724.1"/>
</dbReference>
<evidence type="ECO:0000256" key="1">
    <source>
        <dbReference type="ARBA" id="ARBA00004186"/>
    </source>
</evidence>
<keyword evidence="14" id="KW-1185">Reference proteome</keyword>
<evidence type="ECO:0000313" key="14">
    <source>
        <dbReference type="Proteomes" id="UP001652624"/>
    </source>
</evidence>
<evidence type="ECO:0000256" key="9">
    <source>
        <dbReference type="ARBA" id="ARBA00022838"/>
    </source>
</evidence>
<keyword evidence="5" id="KW-0963">Cytoplasm</keyword>
<evidence type="ECO:0000256" key="13">
    <source>
        <dbReference type="SAM" id="MobiDB-lite"/>
    </source>
</evidence>
<evidence type="ECO:0000313" key="16">
    <source>
        <dbReference type="RefSeq" id="XP_060050708.1"/>
    </source>
</evidence>
<evidence type="ECO:0000256" key="12">
    <source>
        <dbReference type="ARBA" id="ARBA00023328"/>
    </source>
</evidence>